<feature type="signal peptide" evidence="1">
    <location>
        <begin position="1"/>
        <end position="26"/>
    </location>
</feature>
<keyword evidence="1" id="KW-0732">Signal</keyword>
<protein>
    <submittedName>
        <fullName evidence="2">DUF4302 domain-containing protein</fullName>
    </submittedName>
</protein>
<evidence type="ECO:0000313" key="3">
    <source>
        <dbReference type="Proteomes" id="UP001597459"/>
    </source>
</evidence>
<keyword evidence="3" id="KW-1185">Reference proteome</keyword>
<comment type="caution">
    <text evidence="2">The sequence shown here is derived from an EMBL/GenBank/DDBJ whole genome shotgun (WGS) entry which is preliminary data.</text>
</comment>
<dbReference type="RefSeq" id="WP_378258116.1">
    <property type="nucleotide sequence ID" value="NZ_JBHSJV010000001.1"/>
</dbReference>
<evidence type="ECO:0000313" key="2">
    <source>
        <dbReference type="EMBL" id="MFD2589510.1"/>
    </source>
</evidence>
<name>A0ABW5N1X1_9FLAO</name>
<feature type="chain" id="PRO_5046204966" evidence="1">
    <location>
        <begin position="27"/>
        <end position="441"/>
    </location>
</feature>
<dbReference type="Pfam" id="PF14135">
    <property type="entry name" value="DUF4302"/>
    <property type="match status" value="1"/>
</dbReference>
<dbReference type="Proteomes" id="UP001597459">
    <property type="component" value="Unassembled WGS sequence"/>
</dbReference>
<proteinExistence type="predicted"/>
<organism evidence="2 3">
    <name type="scientific">Aquimarina hainanensis</name>
    <dbReference type="NCBI Taxonomy" id="1578017"/>
    <lineage>
        <taxon>Bacteria</taxon>
        <taxon>Pseudomonadati</taxon>
        <taxon>Bacteroidota</taxon>
        <taxon>Flavobacteriia</taxon>
        <taxon>Flavobacteriales</taxon>
        <taxon>Flavobacteriaceae</taxon>
        <taxon>Aquimarina</taxon>
    </lineage>
</organism>
<dbReference type="PROSITE" id="PS51257">
    <property type="entry name" value="PROKAR_LIPOPROTEIN"/>
    <property type="match status" value="1"/>
</dbReference>
<accession>A0ABW5N1X1</accession>
<dbReference type="EMBL" id="JBHULX010000001">
    <property type="protein sequence ID" value="MFD2589510.1"/>
    <property type="molecule type" value="Genomic_DNA"/>
</dbReference>
<gene>
    <name evidence="2" type="ORF">ACFSTE_01615</name>
</gene>
<reference evidence="3" key="1">
    <citation type="journal article" date="2019" name="Int. J. Syst. Evol. Microbiol.">
        <title>The Global Catalogue of Microorganisms (GCM) 10K type strain sequencing project: providing services to taxonomists for standard genome sequencing and annotation.</title>
        <authorList>
            <consortium name="The Broad Institute Genomics Platform"/>
            <consortium name="The Broad Institute Genome Sequencing Center for Infectious Disease"/>
            <person name="Wu L."/>
            <person name="Ma J."/>
        </authorList>
    </citation>
    <scope>NUCLEOTIDE SEQUENCE [LARGE SCALE GENOMIC DNA]</scope>
    <source>
        <strain evidence="3">KCTC 42423</strain>
    </source>
</reference>
<sequence>MNRNIIKNISCYLLLVLMMVVSSCSDDEETVFEQSPTERIEARNAELQTLLLAETNGYKVVYFPNNQKYGGFTFFMKFNADGTVEMTSDGDANTEVQSSRYEVRLGSTTELVFTTRNHIHKLSDSNLPGLIGSGYEGNSIFEYISKNDGKITFREPRHEAILVFEPAQQDDWNQVPDLLAMRQNLVPSETSFVFQQFIIINANGETNYNLNYDGLRYHANPRNQAEDGTVSELKFGIAFTTEGLIISPPVEIEGVTYENFIYDASKQSFIATVGDTMASIGFADRPAFITNDVLKIGNGLNTFSYRVSEPANPLTSLGFDAMIAEVDAALAGFGISFSRFDMVLEPDENGDVFIWINTSGFWSQFGFKSSIVDKKLLLDSMTPLNANANFLQTQLKPLLDFFTSSEGLFYETTGNYLNFSNRAGTFTSAQDPSLRVYSFWF</sequence>
<dbReference type="InterPro" id="IPR025396">
    <property type="entry name" value="DUF4302"/>
</dbReference>
<evidence type="ECO:0000256" key="1">
    <source>
        <dbReference type="SAM" id="SignalP"/>
    </source>
</evidence>